<sequence length="75" mass="8978">MQIKTNELIEILKNSRTHSLERIKALEINLFKYKRVNTKPPKQLTERIANHEKKIETIKTLEEELKQSENEVCKF</sequence>
<accession>A0A393QXB5</accession>
<dbReference type="EMBL" id="AABAGT010000014">
    <property type="protein sequence ID" value="EAG0867615.1"/>
    <property type="molecule type" value="Genomic_DNA"/>
</dbReference>
<dbReference type="Proteomes" id="UP000358545">
    <property type="component" value="Unassembled WGS sequence"/>
</dbReference>
<organism evidence="1 2">
    <name type="scientific">Listeria monocytogenes</name>
    <dbReference type="NCBI Taxonomy" id="1639"/>
    <lineage>
        <taxon>Bacteria</taxon>
        <taxon>Bacillati</taxon>
        <taxon>Bacillota</taxon>
        <taxon>Bacilli</taxon>
        <taxon>Bacillales</taxon>
        <taxon>Listeriaceae</taxon>
        <taxon>Listeria</taxon>
    </lineage>
</organism>
<evidence type="ECO:0000313" key="2">
    <source>
        <dbReference type="Proteomes" id="UP000358545"/>
    </source>
</evidence>
<dbReference type="AlphaFoldDB" id="A0A393QXB5"/>
<reference evidence="1 2" key="1">
    <citation type="submission" date="2018-06" db="EMBL/GenBank/DDBJ databases">
        <authorList>
            <consortium name="PulseNet: The National Subtyping Network for Foodborne Disease Surveillance"/>
            <person name="Tarr C.L."/>
            <person name="Trees E."/>
            <person name="Katz L.S."/>
            <person name="Carleton-Romer H.A."/>
            <person name="Stroika S."/>
            <person name="Kucerova Z."/>
            <person name="Roache K.F."/>
            <person name="Sabol A.L."/>
            <person name="Besser J."/>
            <person name="Gerner-Smidt P."/>
        </authorList>
    </citation>
    <scope>NUCLEOTIDE SEQUENCE [LARGE SCALE GENOMIC DNA]</scope>
    <source>
        <strain evidence="1 2">PNUSAL002180</strain>
    </source>
</reference>
<comment type="caution">
    <text evidence="1">The sequence shown here is derived from an EMBL/GenBank/DDBJ whole genome shotgun (WGS) entry which is preliminary data.</text>
</comment>
<gene>
    <name evidence="1" type="ORF">A8L61_10045</name>
</gene>
<protein>
    <submittedName>
        <fullName evidence="1">Uncharacterized protein</fullName>
    </submittedName>
</protein>
<proteinExistence type="predicted"/>
<dbReference type="RefSeq" id="WP_003731477.1">
    <property type="nucleotide sequence ID" value="NC_021826.1"/>
</dbReference>
<name>A0A393QXB5_LISMN</name>
<evidence type="ECO:0000313" key="1">
    <source>
        <dbReference type="EMBL" id="EAG0867615.1"/>
    </source>
</evidence>